<comment type="caution">
    <text evidence="4">The sequence shown here is derived from an EMBL/GenBank/DDBJ whole genome shotgun (WGS) entry which is preliminary data.</text>
</comment>
<dbReference type="InterPro" id="IPR036291">
    <property type="entry name" value="NAD(P)-bd_dom_sf"/>
</dbReference>
<evidence type="ECO:0000313" key="5">
    <source>
        <dbReference type="Proteomes" id="UP000245647"/>
    </source>
</evidence>
<dbReference type="Gene3D" id="3.40.50.720">
    <property type="entry name" value="NAD(P)-binding Rossmann-like Domain"/>
    <property type="match status" value="1"/>
</dbReference>
<dbReference type="Proteomes" id="UP000245647">
    <property type="component" value="Unassembled WGS sequence"/>
</dbReference>
<evidence type="ECO:0000259" key="2">
    <source>
        <dbReference type="Pfam" id="PF01370"/>
    </source>
</evidence>
<dbReference type="SUPFAM" id="SSF51735">
    <property type="entry name" value="NAD(P)-binding Rossmann-fold domains"/>
    <property type="match status" value="1"/>
</dbReference>
<comment type="similarity">
    <text evidence="1">Belongs to the NAD(P)-dependent epimerase/dehydratase family. SDR39U1 subfamily.</text>
</comment>
<dbReference type="InterPro" id="IPR010099">
    <property type="entry name" value="SDR39U1"/>
</dbReference>
<evidence type="ECO:0000259" key="3">
    <source>
        <dbReference type="Pfam" id="PF08338"/>
    </source>
</evidence>
<accession>A0A2U2PF69</accession>
<dbReference type="InterPro" id="IPR001509">
    <property type="entry name" value="Epimerase_deHydtase"/>
</dbReference>
<dbReference type="Pfam" id="PF08338">
    <property type="entry name" value="DUF1731"/>
    <property type="match status" value="1"/>
</dbReference>
<dbReference type="NCBIfam" id="TIGR01777">
    <property type="entry name" value="yfcH"/>
    <property type="match status" value="1"/>
</dbReference>
<feature type="domain" description="DUF1731" evidence="3">
    <location>
        <begin position="255"/>
        <end position="301"/>
    </location>
</feature>
<feature type="domain" description="NAD-dependent epimerase/dehydratase" evidence="2">
    <location>
        <begin position="5"/>
        <end position="228"/>
    </location>
</feature>
<dbReference type="Pfam" id="PF01370">
    <property type="entry name" value="Epimerase"/>
    <property type="match status" value="1"/>
</dbReference>
<proteinExistence type="inferred from homology"/>
<dbReference type="PANTHER" id="PTHR11092:SF0">
    <property type="entry name" value="EPIMERASE FAMILY PROTEIN SDR39U1"/>
    <property type="match status" value="1"/>
</dbReference>
<reference evidence="4 5" key="1">
    <citation type="submission" date="2018-04" db="EMBL/GenBank/DDBJ databases">
        <title>Pedobacter chongqingensis sp. nov., isolated from a rottenly hemp rope.</title>
        <authorList>
            <person name="Cai Y."/>
        </authorList>
    </citation>
    <scope>NUCLEOTIDE SEQUENCE [LARGE SCALE GENOMIC DNA]</scope>
    <source>
        <strain evidence="4 5">FJ4-8</strain>
    </source>
</reference>
<dbReference type="RefSeq" id="WP_109416538.1">
    <property type="nucleotide sequence ID" value="NZ_QEAS01000011.1"/>
</dbReference>
<dbReference type="InterPro" id="IPR013549">
    <property type="entry name" value="DUF1731"/>
</dbReference>
<evidence type="ECO:0000256" key="1">
    <source>
        <dbReference type="ARBA" id="ARBA00009353"/>
    </source>
</evidence>
<name>A0A2U2PF69_9SPHI</name>
<sequence>MPGIVLITGASGLIGRPLCRQLQDGGYTVHALSRSENDERDGIKFFQWDPEKGIIDRNCIHDAVAVIHLAGEAITAKPWTKAQKQKIIKSRTESIKLVYKLIRNNSSSRVKTIISASGVGYYGHRGDELLTEQSRPGNDFLAQTCIAWENAVNEGETLGLRVVKLRTGVVLSSCGGALPQLAKPVKLGIGAALGSGKQWMPWIHIEDAVQMYIHVLKNEQCKGTYNMAAPSPVRNKELVTAVARRLKKPLWLPSVPVLFLQILLGEMKAVVLNSTNTSSEKISFSGFKYNFSSLDDALKDIYG</sequence>
<dbReference type="PANTHER" id="PTHR11092">
    <property type="entry name" value="SUGAR NUCLEOTIDE EPIMERASE RELATED"/>
    <property type="match status" value="1"/>
</dbReference>
<dbReference type="AlphaFoldDB" id="A0A2U2PF69"/>
<evidence type="ECO:0000313" key="4">
    <source>
        <dbReference type="EMBL" id="PWG80023.1"/>
    </source>
</evidence>
<gene>
    <name evidence="4" type="ORF">DDR33_14605</name>
</gene>
<dbReference type="OrthoDB" id="9801773at2"/>
<organism evidence="4 5">
    <name type="scientific">Pararcticibacter amylolyticus</name>
    <dbReference type="NCBI Taxonomy" id="2173175"/>
    <lineage>
        <taxon>Bacteria</taxon>
        <taxon>Pseudomonadati</taxon>
        <taxon>Bacteroidota</taxon>
        <taxon>Sphingobacteriia</taxon>
        <taxon>Sphingobacteriales</taxon>
        <taxon>Sphingobacteriaceae</taxon>
        <taxon>Pararcticibacter</taxon>
    </lineage>
</organism>
<keyword evidence="5" id="KW-1185">Reference proteome</keyword>
<protein>
    <submittedName>
        <fullName evidence="4">TIGR01777 family protein</fullName>
    </submittedName>
</protein>
<dbReference type="EMBL" id="QEAS01000011">
    <property type="protein sequence ID" value="PWG80023.1"/>
    <property type="molecule type" value="Genomic_DNA"/>
</dbReference>